<organism evidence="1 2">
    <name type="scientific">Beauveria asiatica</name>
    <dbReference type="NCBI Taxonomy" id="1069075"/>
    <lineage>
        <taxon>Eukaryota</taxon>
        <taxon>Fungi</taxon>
        <taxon>Dikarya</taxon>
        <taxon>Ascomycota</taxon>
        <taxon>Pezizomycotina</taxon>
        <taxon>Sordariomycetes</taxon>
        <taxon>Hypocreomycetidae</taxon>
        <taxon>Hypocreales</taxon>
        <taxon>Cordycipitaceae</taxon>
        <taxon>Beauveria</taxon>
    </lineage>
</organism>
<protein>
    <submittedName>
        <fullName evidence="1">Uncharacterized protein</fullName>
    </submittedName>
</protein>
<dbReference type="EMBL" id="JAAHCF010000762">
    <property type="protein sequence ID" value="KAK8142065.1"/>
    <property type="molecule type" value="Genomic_DNA"/>
</dbReference>
<name>A0AAW0RJ13_9HYPO</name>
<feature type="non-terminal residue" evidence="1">
    <location>
        <position position="162"/>
    </location>
</feature>
<reference evidence="1 2" key="1">
    <citation type="submission" date="2020-02" db="EMBL/GenBank/DDBJ databases">
        <title>Comparative genomics of the hypocrealean fungal genus Beauvera.</title>
        <authorList>
            <person name="Showalter D.N."/>
            <person name="Bushley K.E."/>
            <person name="Rehner S.A."/>
        </authorList>
    </citation>
    <scope>NUCLEOTIDE SEQUENCE [LARGE SCALE GENOMIC DNA]</scope>
    <source>
        <strain evidence="1 2">ARSEF4384</strain>
    </source>
</reference>
<gene>
    <name evidence="1" type="ORF">G3M48_009405</name>
</gene>
<dbReference type="AlphaFoldDB" id="A0AAW0RJ13"/>
<keyword evidence="2" id="KW-1185">Reference proteome</keyword>
<proteinExistence type="predicted"/>
<dbReference type="Proteomes" id="UP001397290">
    <property type="component" value="Unassembled WGS sequence"/>
</dbReference>
<evidence type="ECO:0000313" key="1">
    <source>
        <dbReference type="EMBL" id="KAK8142065.1"/>
    </source>
</evidence>
<evidence type="ECO:0000313" key="2">
    <source>
        <dbReference type="Proteomes" id="UP001397290"/>
    </source>
</evidence>
<accession>A0AAW0RJ13</accession>
<comment type="caution">
    <text evidence="1">The sequence shown here is derived from an EMBL/GenBank/DDBJ whole genome shotgun (WGS) entry which is preliminary data.</text>
</comment>
<sequence length="162" mass="17479">MSIQSIRRAKTSSTLSIIHPEFVVADHGAAVEDADEGKGEPRERRKGWTEMHTPVPVELRARGQPPRVPPTTCWAVSGTRAAAAAAAHWPLISRTTKMLQKMVMTLGNRRKAYCARATISAPPWPLRRAHLRALLLGVQPPPPSLGISSTASILSSGGPRQA</sequence>